<keyword evidence="2" id="KW-0812">Transmembrane</keyword>
<gene>
    <name evidence="3" type="ORF">OZSIB_2474</name>
</gene>
<reference evidence="3 4" key="1">
    <citation type="submission" date="2018-05" db="EMBL/GenBank/DDBJ databases">
        <title>A metagenomic window into the 2 km-deep terrestrial subsurface aquifer revealed taxonomically and functionally diverse microbial community comprising novel uncultured bacterial lineages.</title>
        <authorList>
            <person name="Kadnikov V.V."/>
            <person name="Mardanov A.V."/>
            <person name="Beletsky A.V."/>
            <person name="Banks D."/>
            <person name="Pimenov N.V."/>
            <person name="Frank Y.A."/>
            <person name="Karnachuk O.V."/>
            <person name="Ravin N.V."/>
        </authorList>
    </citation>
    <scope>NUCLEOTIDE SEQUENCE [LARGE SCALE GENOMIC DNA]</scope>
    <source>
        <strain evidence="3">BY5</strain>
    </source>
</reference>
<feature type="transmembrane region" description="Helical" evidence="2">
    <location>
        <begin position="12"/>
        <end position="28"/>
    </location>
</feature>
<organism evidence="3 4">
    <name type="scientific">Candidatus Ozemobacter sibiricus</name>
    <dbReference type="NCBI Taxonomy" id="2268124"/>
    <lineage>
        <taxon>Bacteria</taxon>
        <taxon>Candidatus Ozemobacteria</taxon>
        <taxon>Candidatus Ozemobacterales</taxon>
        <taxon>Candidatus Ozemobacteraceae</taxon>
        <taxon>Candidatus Ozemobacter</taxon>
    </lineage>
</organism>
<comment type="caution">
    <text evidence="3">The sequence shown here is derived from an EMBL/GenBank/DDBJ whole genome shotgun (WGS) entry which is preliminary data.</text>
</comment>
<sequence length="192" mass="21931">MKTRMRSILERVISYGLIVAALIGFMYFQGSVDKNQKAALAKKANDLAQLKARIEEGQKQFAERQKQIEGIMKTVQARQAELESFERRLGKTANYTQFIDQVQRKAQNFGIAILNFQCSRPAPVPNAPPTYLEFGFTMNVTGAYEQMKHFLWELENSMGRLTKVANLVIKPPICDKEGKMNLTLTLKTYFIQ</sequence>
<protein>
    <recommendedName>
        <fullName evidence="5">Type IV pilus biogenesis protein PilO</fullName>
    </recommendedName>
</protein>
<dbReference type="InterPro" id="IPR007445">
    <property type="entry name" value="PilO"/>
</dbReference>
<dbReference type="InterPro" id="IPR014717">
    <property type="entry name" value="Transl_elong_EF1B/ribsomal_bS6"/>
</dbReference>
<keyword evidence="1" id="KW-0175">Coiled coil</keyword>
<keyword evidence="2" id="KW-0472">Membrane</keyword>
<accession>A0A367ZTC2</accession>
<name>A0A367ZTC2_9BACT</name>
<dbReference type="GO" id="GO:0043683">
    <property type="term" value="P:type IV pilus assembly"/>
    <property type="evidence" value="ECO:0007669"/>
    <property type="project" value="InterPro"/>
</dbReference>
<feature type="coiled-coil region" evidence="1">
    <location>
        <begin position="40"/>
        <end position="67"/>
    </location>
</feature>
<evidence type="ECO:0000256" key="1">
    <source>
        <dbReference type="SAM" id="Coils"/>
    </source>
</evidence>
<proteinExistence type="predicted"/>
<dbReference type="Gene3D" id="3.30.70.60">
    <property type="match status" value="1"/>
</dbReference>
<dbReference type="EMBL" id="QOQW01000003">
    <property type="protein sequence ID" value="RCK81097.1"/>
    <property type="molecule type" value="Genomic_DNA"/>
</dbReference>
<dbReference type="Pfam" id="PF04350">
    <property type="entry name" value="PilO"/>
    <property type="match status" value="1"/>
</dbReference>
<evidence type="ECO:0000313" key="3">
    <source>
        <dbReference type="EMBL" id="RCK81097.1"/>
    </source>
</evidence>
<dbReference type="AlphaFoldDB" id="A0A367ZTC2"/>
<dbReference type="Proteomes" id="UP000252355">
    <property type="component" value="Unassembled WGS sequence"/>
</dbReference>
<evidence type="ECO:0008006" key="5">
    <source>
        <dbReference type="Google" id="ProtNLM"/>
    </source>
</evidence>
<evidence type="ECO:0000256" key="2">
    <source>
        <dbReference type="SAM" id="Phobius"/>
    </source>
</evidence>
<keyword evidence="2" id="KW-1133">Transmembrane helix</keyword>
<evidence type="ECO:0000313" key="4">
    <source>
        <dbReference type="Proteomes" id="UP000252355"/>
    </source>
</evidence>
<dbReference type="GO" id="GO:0043107">
    <property type="term" value="P:type IV pilus-dependent motility"/>
    <property type="evidence" value="ECO:0007669"/>
    <property type="project" value="InterPro"/>
</dbReference>